<reference evidence="2 3" key="1">
    <citation type="journal article" date="2019" name="Int. J. Syst. Evol. Microbiol.">
        <title>The Global Catalogue of Microorganisms (GCM) 10K type strain sequencing project: providing services to taxonomists for standard genome sequencing and annotation.</title>
        <authorList>
            <consortium name="The Broad Institute Genomics Platform"/>
            <consortium name="The Broad Institute Genome Sequencing Center for Infectious Disease"/>
            <person name="Wu L."/>
            <person name="Ma J."/>
        </authorList>
    </citation>
    <scope>NUCLEOTIDE SEQUENCE [LARGE SCALE GENOMIC DNA]</scope>
    <source>
        <strain evidence="2 3">JCM 15089</strain>
    </source>
</reference>
<keyword evidence="1" id="KW-0732">Signal</keyword>
<dbReference type="RefSeq" id="WP_166934451.1">
    <property type="nucleotide sequence ID" value="NZ_BAAADD010000005.1"/>
</dbReference>
<accession>A0ABN1ERK8</accession>
<feature type="chain" id="PRO_5046175941" evidence="1">
    <location>
        <begin position="28"/>
        <end position="152"/>
    </location>
</feature>
<dbReference type="Proteomes" id="UP001499951">
    <property type="component" value="Unassembled WGS sequence"/>
</dbReference>
<protein>
    <submittedName>
        <fullName evidence="2">Phosphoribosylglycinamide formyltransferase</fullName>
    </submittedName>
</protein>
<keyword evidence="3" id="KW-1185">Reference proteome</keyword>
<evidence type="ECO:0000313" key="2">
    <source>
        <dbReference type="EMBL" id="GAA0572696.1"/>
    </source>
</evidence>
<evidence type="ECO:0000256" key="1">
    <source>
        <dbReference type="SAM" id="SignalP"/>
    </source>
</evidence>
<name>A0ABN1ERK8_9PROT</name>
<comment type="caution">
    <text evidence="2">The sequence shown here is derived from an EMBL/GenBank/DDBJ whole genome shotgun (WGS) entry which is preliminary data.</text>
</comment>
<evidence type="ECO:0000313" key="3">
    <source>
        <dbReference type="Proteomes" id="UP001499951"/>
    </source>
</evidence>
<organism evidence="2 3">
    <name type="scientific">Rhizomicrobium electricum</name>
    <dbReference type="NCBI Taxonomy" id="480070"/>
    <lineage>
        <taxon>Bacteria</taxon>
        <taxon>Pseudomonadati</taxon>
        <taxon>Pseudomonadota</taxon>
        <taxon>Alphaproteobacteria</taxon>
        <taxon>Micropepsales</taxon>
        <taxon>Micropepsaceae</taxon>
        <taxon>Rhizomicrobium</taxon>
    </lineage>
</organism>
<sequence>MPTIRKIFCSVAAVGALALLAVVPASAADDIIALDLQQALNAPDTLAHIDGSVKFYFGTATHPAIVKHLGEAVTNKKANGFGRNSTRGCERAFLDGLIAFQEKAKALGANAVIGINSYYKKNEVAIDKTVECHSGLLMDGIAMKGEFVKLAK</sequence>
<gene>
    <name evidence="2" type="ORF">GCM10008942_21780</name>
</gene>
<feature type="signal peptide" evidence="1">
    <location>
        <begin position="1"/>
        <end position="27"/>
    </location>
</feature>
<proteinExistence type="predicted"/>
<dbReference type="EMBL" id="BAAADD010000005">
    <property type="protein sequence ID" value="GAA0572696.1"/>
    <property type="molecule type" value="Genomic_DNA"/>
</dbReference>